<name>A0ABN9RAU3_9DINO</name>
<dbReference type="EMBL" id="CAUYUJ010006080">
    <property type="protein sequence ID" value="CAK0816050.1"/>
    <property type="molecule type" value="Genomic_DNA"/>
</dbReference>
<dbReference type="InterPro" id="IPR029058">
    <property type="entry name" value="AB_hydrolase_fold"/>
</dbReference>
<keyword evidence="5" id="KW-1185">Reference proteome</keyword>
<accession>A0ABN9RAU3</accession>
<dbReference type="PANTHER" id="PTHR43722:SF1">
    <property type="entry name" value="PROLINE IMINOPEPTIDASE"/>
    <property type="match status" value="1"/>
</dbReference>
<dbReference type="InterPro" id="IPR000073">
    <property type="entry name" value="AB_hydrolase_1"/>
</dbReference>
<evidence type="ECO:0000313" key="4">
    <source>
        <dbReference type="EMBL" id="CAK0816050.1"/>
    </source>
</evidence>
<feature type="domain" description="Peptidase S33 tripeptidyl aminopeptidase-like C-terminal" evidence="3">
    <location>
        <begin position="591"/>
        <end position="670"/>
    </location>
</feature>
<dbReference type="PANTHER" id="PTHR43722">
    <property type="entry name" value="PROLINE IMINOPEPTIDASE"/>
    <property type="match status" value="1"/>
</dbReference>
<dbReference type="Proteomes" id="UP001189429">
    <property type="component" value="Unassembled WGS sequence"/>
</dbReference>
<reference evidence="4" key="1">
    <citation type="submission" date="2023-10" db="EMBL/GenBank/DDBJ databases">
        <authorList>
            <person name="Chen Y."/>
            <person name="Shah S."/>
            <person name="Dougan E. K."/>
            <person name="Thang M."/>
            <person name="Chan C."/>
        </authorList>
    </citation>
    <scope>NUCLEOTIDE SEQUENCE [LARGE SCALE GENOMIC DNA]</scope>
</reference>
<evidence type="ECO:0008006" key="6">
    <source>
        <dbReference type="Google" id="ProtNLM"/>
    </source>
</evidence>
<dbReference type="PROSITE" id="PS51257">
    <property type="entry name" value="PROKAR_LIPOPROTEIN"/>
    <property type="match status" value="1"/>
</dbReference>
<keyword evidence="1" id="KW-0732">Signal</keyword>
<gene>
    <name evidence="4" type="ORF">PCOR1329_LOCUS19132</name>
</gene>
<feature type="chain" id="PRO_5046063240" description="AB hydrolase-1 domain-containing protein" evidence="1">
    <location>
        <begin position="26"/>
        <end position="705"/>
    </location>
</feature>
<feature type="domain" description="AB hydrolase-1" evidence="2">
    <location>
        <begin position="200"/>
        <end position="396"/>
    </location>
</feature>
<dbReference type="SUPFAM" id="SSF53474">
    <property type="entry name" value="alpha/beta-Hydrolases"/>
    <property type="match status" value="1"/>
</dbReference>
<dbReference type="InterPro" id="IPR005944">
    <property type="entry name" value="Pro_iminopeptidase"/>
</dbReference>
<sequence>MAHIQRPSLGLVGLVASCLVVVVASGSCDGPSSSACGSSDAEEVALLQSRLRTEQPLHLQQLNEARLWKPQVHPFAQKVREDCKADEAKLCSNGRDFYGFMACLEQHRQQLSPTCASTAFGGSASSANEAIAKRAVSVYDGYDTQIFVELNTPLFYSTPEKTPVADTVWFAVTLCRTQPAPKGLMFYHSGGPLPSIQPLSKKSFPTYIFPDDFLEEYDIVSVDQRGMGLSAIATVYGIDPSSLSDGQIYDFLNDKVSRRLKGNLAQRVEVQGVGKLAPRCADLAESMPFSVPGDWGNVELLYKYLDDKMKMTTSCMDRYRRDAGDGSSYQPLQYVGTGALVYDIEWMRWAFGAPSITVVGASYGTRVAAAYSSAFPNSLKRVAVTGVMAPQPDLLKYAEEAARNVAQVLGFIQSECTAMGPACTTNPFSEEDAEKPEYVFTGGINEAIDELFARSSSGGSWYLEKCGKPLPMQLMTNLFTQDLSGMENISVFKKIYGEQGAVQDLTWPTFFSILPSMVFLFLQNPCAAVSFFGREGSGWEDVSVFGLIPALDMTGRWSRAQTAQTMTVTGSDPTFGPGLNMFSLYSKAMYGWPTLPMPIGFANKDVPTIIAQTLYDDRTGMNMAQEYKRNFGDSVMVTAVGGGHTVIYHPEAWDMMMGFLRDGIRPHDGTITGASPVVRINFEFGALRVKQVLGSGRLQKLALSL</sequence>
<evidence type="ECO:0000313" key="5">
    <source>
        <dbReference type="Proteomes" id="UP001189429"/>
    </source>
</evidence>
<feature type="signal peptide" evidence="1">
    <location>
        <begin position="1"/>
        <end position="25"/>
    </location>
</feature>
<comment type="caution">
    <text evidence="4">The sequence shown here is derived from an EMBL/GenBank/DDBJ whole genome shotgun (WGS) entry which is preliminary data.</text>
</comment>
<dbReference type="Pfam" id="PF00561">
    <property type="entry name" value="Abhydrolase_1"/>
    <property type="match status" value="1"/>
</dbReference>
<protein>
    <recommendedName>
        <fullName evidence="6">AB hydrolase-1 domain-containing protein</fullName>
    </recommendedName>
</protein>
<evidence type="ECO:0000256" key="1">
    <source>
        <dbReference type="SAM" id="SignalP"/>
    </source>
</evidence>
<dbReference type="InterPro" id="IPR013595">
    <property type="entry name" value="Pept_S33_TAP-like_C"/>
</dbReference>
<evidence type="ECO:0000259" key="2">
    <source>
        <dbReference type="Pfam" id="PF00561"/>
    </source>
</evidence>
<dbReference type="Gene3D" id="3.40.50.1820">
    <property type="entry name" value="alpha/beta hydrolase"/>
    <property type="match status" value="1"/>
</dbReference>
<dbReference type="Pfam" id="PF08386">
    <property type="entry name" value="Abhydrolase_4"/>
    <property type="match status" value="1"/>
</dbReference>
<proteinExistence type="predicted"/>
<organism evidence="4 5">
    <name type="scientific">Prorocentrum cordatum</name>
    <dbReference type="NCBI Taxonomy" id="2364126"/>
    <lineage>
        <taxon>Eukaryota</taxon>
        <taxon>Sar</taxon>
        <taxon>Alveolata</taxon>
        <taxon>Dinophyceae</taxon>
        <taxon>Prorocentrales</taxon>
        <taxon>Prorocentraceae</taxon>
        <taxon>Prorocentrum</taxon>
    </lineage>
</organism>
<evidence type="ECO:0000259" key="3">
    <source>
        <dbReference type="Pfam" id="PF08386"/>
    </source>
</evidence>